<keyword evidence="3" id="KW-1185">Reference proteome</keyword>
<dbReference type="Proteomes" id="UP000694844">
    <property type="component" value="Chromosome 5"/>
</dbReference>
<dbReference type="SMART" id="SM01244">
    <property type="entry name" value="IRS"/>
    <property type="match status" value="1"/>
</dbReference>
<dbReference type="GeneID" id="111137981"/>
<dbReference type="SMART" id="SM00310">
    <property type="entry name" value="PTBI"/>
    <property type="match status" value="1"/>
</dbReference>
<feature type="domain" description="IRS-type PTB" evidence="2">
    <location>
        <begin position="135"/>
        <end position="243"/>
    </location>
</feature>
<evidence type="ECO:0000259" key="2">
    <source>
        <dbReference type="PROSITE" id="PS51064"/>
    </source>
</evidence>
<evidence type="ECO:0000313" key="3">
    <source>
        <dbReference type="Proteomes" id="UP000694844"/>
    </source>
</evidence>
<name>A0A8B8EZR4_CRAVI</name>
<feature type="compositionally biased region" description="Basic and acidic residues" evidence="1">
    <location>
        <begin position="344"/>
        <end position="368"/>
    </location>
</feature>
<dbReference type="PROSITE" id="PS51064">
    <property type="entry name" value="IRS_PTB"/>
    <property type="match status" value="1"/>
</dbReference>
<dbReference type="GO" id="GO:0007265">
    <property type="term" value="P:Ras protein signal transduction"/>
    <property type="evidence" value="ECO:0007669"/>
    <property type="project" value="TreeGrafter"/>
</dbReference>
<feature type="compositionally biased region" description="Basic and acidic residues" evidence="1">
    <location>
        <begin position="472"/>
        <end position="483"/>
    </location>
</feature>
<dbReference type="PANTHER" id="PTHR21258">
    <property type="entry name" value="DOCKING PROTEIN RELATED"/>
    <property type="match status" value="1"/>
</dbReference>
<accession>A0A8B8EZR4</accession>
<sequence>MSRRTQLAAGEVQVKKGRLQGKKLKYIVVLLGDEKSASHLEVFENKAHYENPSEKHKPKIYTLENIKGEDLDKVEKNGTKEYYLDIPFKKEKMCLMFDNREVLGTWHDAIIQAINMDSYEDDDLKENFLYESEDSAQVFDVVVQETQGSKRLNLENCGKYKLFVTMASLGLEDLKSREIIGRWHFEFIRRYGFTKSRNLFTIEAGRRCETGEGTFDFHIVGNPKALTLAIDNATKAKHSRTMTSQLTHGLEQNNSSKEPPAKVRDSTKSVKTSRKSELSRKSSDSLSSDNSKENQSEDDTQTPSTLQLSFKNSLEATISSHPTSPKPQKEGSGKEKKRGFSFPWRRDKSEKKDQQKGQEGNEGHKSQEIENESSDLYDEPELNKSNKASMKLKKAEPIYDEAGDHGNTSPGGHPPVYSEPTKVKSEAWKKQGANQEHHEEDYKKIKDAALKDGGNLPHLPDRPYDEDEEETYDRVALKADSKPRKPSKPALAAPEHIYGIGSGKNIEDIDDEGDYASADFDNEQVAINKTVKTPEPDEENDYEFENVDDDTYADTMNPSEDYADAMSCIRSDPPPRDPPPRPQLYEDVA</sequence>
<dbReference type="GO" id="GO:0043410">
    <property type="term" value="P:positive regulation of MAPK cascade"/>
    <property type="evidence" value="ECO:0007669"/>
    <property type="project" value="TreeGrafter"/>
</dbReference>
<dbReference type="InterPro" id="IPR002404">
    <property type="entry name" value="IRS_PTB"/>
</dbReference>
<protein>
    <submittedName>
        <fullName evidence="4 5">Uncharacterized protein LOC111137981</fullName>
    </submittedName>
</protein>
<dbReference type="Gene3D" id="2.30.29.30">
    <property type="entry name" value="Pleckstrin-homology domain (PH domain)/Phosphotyrosine-binding domain (PTB)"/>
    <property type="match status" value="1"/>
</dbReference>
<feature type="compositionally biased region" description="Polar residues" evidence="1">
    <location>
        <begin position="301"/>
        <end position="323"/>
    </location>
</feature>
<feature type="compositionally biased region" description="Basic and acidic residues" evidence="1">
    <location>
        <begin position="259"/>
        <end position="283"/>
    </location>
</feature>
<dbReference type="SUPFAM" id="SSF50729">
    <property type="entry name" value="PH domain-like"/>
    <property type="match status" value="1"/>
</dbReference>
<dbReference type="InterPro" id="IPR011993">
    <property type="entry name" value="PH-like_dom_sf"/>
</dbReference>
<dbReference type="RefSeq" id="XP_022345426.1">
    <property type="nucleotide sequence ID" value="XM_022489718.1"/>
</dbReference>
<dbReference type="Pfam" id="PF02174">
    <property type="entry name" value="IRS"/>
    <property type="match status" value="1"/>
</dbReference>
<organism evidence="3 5">
    <name type="scientific">Crassostrea virginica</name>
    <name type="common">Eastern oyster</name>
    <dbReference type="NCBI Taxonomy" id="6565"/>
    <lineage>
        <taxon>Eukaryota</taxon>
        <taxon>Metazoa</taxon>
        <taxon>Spiralia</taxon>
        <taxon>Lophotrochozoa</taxon>
        <taxon>Mollusca</taxon>
        <taxon>Bivalvia</taxon>
        <taxon>Autobranchia</taxon>
        <taxon>Pteriomorphia</taxon>
        <taxon>Ostreida</taxon>
        <taxon>Ostreoidea</taxon>
        <taxon>Ostreidae</taxon>
        <taxon>Crassostrea</taxon>
    </lineage>
</organism>
<dbReference type="GO" id="GO:0007169">
    <property type="term" value="P:cell surface receptor protein tyrosine kinase signaling pathway"/>
    <property type="evidence" value="ECO:0007669"/>
    <property type="project" value="TreeGrafter"/>
</dbReference>
<feature type="compositionally biased region" description="Acidic residues" evidence="1">
    <location>
        <begin position="536"/>
        <end position="552"/>
    </location>
</feature>
<dbReference type="RefSeq" id="XP_022345427.1">
    <property type="nucleotide sequence ID" value="XM_022489719.1"/>
</dbReference>
<dbReference type="PANTHER" id="PTHR21258:SF62">
    <property type="entry name" value="INSULIN RECEPTOR SUBSTRATE 1"/>
    <property type="match status" value="1"/>
</dbReference>
<dbReference type="OrthoDB" id="6288437at2759"/>
<feature type="compositionally biased region" description="Polar residues" evidence="1">
    <location>
        <begin position="241"/>
        <end position="257"/>
    </location>
</feature>
<dbReference type="InterPro" id="IPR050996">
    <property type="entry name" value="Docking_Protein_DOK"/>
</dbReference>
<reference evidence="4 5" key="1">
    <citation type="submission" date="2025-04" db="UniProtKB">
        <authorList>
            <consortium name="RefSeq"/>
        </authorList>
    </citation>
    <scope>IDENTIFICATION</scope>
    <source>
        <tissue evidence="4 5">Whole sample</tissue>
    </source>
</reference>
<evidence type="ECO:0000313" key="5">
    <source>
        <dbReference type="RefSeq" id="XP_022345427.1"/>
    </source>
</evidence>
<feature type="region of interest" description="Disordered" evidence="1">
    <location>
        <begin position="237"/>
        <end position="589"/>
    </location>
</feature>
<dbReference type="GO" id="GO:0005737">
    <property type="term" value="C:cytoplasm"/>
    <property type="evidence" value="ECO:0007669"/>
    <property type="project" value="TreeGrafter"/>
</dbReference>
<dbReference type="AlphaFoldDB" id="A0A8B8EZR4"/>
<feature type="compositionally biased region" description="Acidic residues" evidence="1">
    <location>
        <begin position="369"/>
        <end position="380"/>
    </location>
</feature>
<proteinExistence type="predicted"/>
<evidence type="ECO:0000256" key="1">
    <source>
        <dbReference type="SAM" id="MobiDB-lite"/>
    </source>
</evidence>
<evidence type="ECO:0000313" key="4">
    <source>
        <dbReference type="RefSeq" id="XP_022345426.1"/>
    </source>
</evidence>
<feature type="compositionally biased region" description="Basic and acidic residues" evidence="1">
    <location>
        <begin position="421"/>
        <end position="450"/>
    </location>
</feature>
<dbReference type="KEGG" id="cvn:111137981"/>
<gene>
    <name evidence="4 5" type="primary">LOC111137981</name>
</gene>